<dbReference type="KEGG" id="dka:DKAM_0228"/>
<feature type="domain" description="Oxidoreductase molybdopterin-binding" evidence="1">
    <location>
        <begin position="152"/>
        <end position="295"/>
    </location>
</feature>
<dbReference type="eggNOG" id="arCOG00264">
    <property type="taxonomic scope" value="Archaea"/>
</dbReference>
<evidence type="ECO:0000259" key="1">
    <source>
        <dbReference type="Pfam" id="PF00174"/>
    </source>
</evidence>
<gene>
    <name evidence="2" type="ordered locus">DKAM_0228</name>
</gene>
<dbReference type="HOGENOM" id="CLU_876029_0_0_2"/>
<dbReference type="Pfam" id="PF00174">
    <property type="entry name" value="Oxidored_molyb"/>
    <property type="match status" value="1"/>
</dbReference>
<dbReference type="GeneID" id="25393814"/>
<name>B8D307_DESA1</name>
<dbReference type="AlphaFoldDB" id="B8D307"/>
<reference evidence="2 3" key="1">
    <citation type="journal article" date="2009" name="J. Bacteriol.">
        <title>Complete genome sequence of the anaerobic, protein-degrading hyperthermophilic crenarchaeon Desulfurococcus kamchatkensis.</title>
        <authorList>
            <person name="Ravin N.V."/>
            <person name="Mardanov A.V."/>
            <person name="Beletsky A.V."/>
            <person name="Kublanov I.V."/>
            <person name="Kolganova T.V."/>
            <person name="Lebedinsky A.V."/>
            <person name="Chernyh N.A."/>
            <person name="Bonch-Osmolovskaya E.A."/>
            <person name="Skryabin K.G."/>
        </authorList>
    </citation>
    <scope>NUCLEOTIDE SEQUENCE [LARGE SCALE GENOMIC DNA]</scope>
    <source>
        <strain evidence="3">DSM 18924 / JCM 16383 / VKM B-2413 / 1221n</strain>
    </source>
</reference>
<dbReference type="PANTHER" id="PTHR43032">
    <property type="entry name" value="PROTEIN-METHIONINE-SULFOXIDE REDUCTASE"/>
    <property type="match status" value="1"/>
</dbReference>
<dbReference type="EMBL" id="CP001140">
    <property type="protein sequence ID" value="ACL10554.1"/>
    <property type="molecule type" value="Genomic_DNA"/>
</dbReference>
<protein>
    <submittedName>
        <fullName evidence="2">Oxidoreductase, molybdopterin binding</fullName>
    </submittedName>
</protein>
<dbReference type="RefSeq" id="WP_012607896.1">
    <property type="nucleotide sequence ID" value="NC_011766.1"/>
</dbReference>
<evidence type="ECO:0000313" key="3">
    <source>
        <dbReference type="Proteomes" id="UP000006903"/>
    </source>
</evidence>
<evidence type="ECO:0000313" key="2">
    <source>
        <dbReference type="EMBL" id="ACL10554.1"/>
    </source>
</evidence>
<proteinExistence type="predicted"/>
<dbReference type="Proteomes" id="UP000006903">
    <property type="component" value="Chromosome"/>
</dbReference>
<dbReference type="PANTHER" id="PTHR43032:SF4">
    <property type="entry name" value="OXIDOREDUCTASE MOLYBDOPTERIN-BINDING DOMAIN-CONTAINING PROTEIN"/>
    <property type="match status" value="1"/>
</dbReference>
<accession>B8D307</accession>
<dbReference type="SUPFAM" id="SSF56524">
    <property type="entry name" value="Oxidoreductase molybdopterin-binding domain"/>
    <property type="match status" value="1"/>
</dbReference>
<sequence length="315" mass="35832">MVELKCYTTTNEGLKSKGVEVVVDCVIEEAAVINDISDVRGIIEKHLEAVFKDAGKGILVFDSNESIGSTHMLYRFKYRALDTSGEYISVRIVVRNNRASRILFTIPRGYVHLVRFENMYNPLRELHTNNEEGPGAPGQTYIPNMIVYNILGVPSIDVARWRLEVVGSVEKPVSLSLKDLYELGVETLRVNFHCVTGWSVGGLEFTGVRLSRIMEIAAPRRNVKWMFTESLDGYTTIVPYSDGVKGIVALEMNGKPLDILHGYPARLIIPHLYGWKSAKWVSRIILSEEYRDGYWEALGYHPRGRVDLEERFKRY</sequence>
<dbReference type="InterPro" id="IPR000572">
    <property type="entry name" value="OxRdtase_Mopterin-bd_dom"/>
</dbReference>
<dbReference type="InterPro" id="IPR036374">
    <property type="entry name" value="OxRdtase_Mopterin-bd_sf"/>
</dbReference>
<organism evidence="2 3">
    <name type="scientific">Desulfurococcus amylolyticus (strain DSM 18924 / JCM 16383 / VKM B-2413 / 1221n)</name>
    <name type="common">Desulfurococcus kamchatkensis</name>
    <dbReference type="NCBI Taxonomy" id="490899"/>
    <lineage>
        <taxon>Archaea</taxon>
        <taxon>Thermoproteota</taxon>
        <taxon>Thermoprotei</taxon>
        <taxon>Desulfurococcales</taxon>
        <taxon>Desulfurococcaceae</taxon>
        <taxon>Desulfurococcus</taxon>
    </lineage>
</organism>
<dbReference type="Gene3D" id="3.90.420.10">
    <property type="entry name" value="Oxidoreductase, molybdopterin-binding domain"/>
    <property type="match status" value="1"/>
</dbReference>
<dbReference type="STRING" id="490899.DKAM_0228"/>